<keyword evidence="2" id="KW-1185">Reference proteome</keyword>
<accession>A0A8X6X5H6</accession>
<protein>
    <submittedName>
        <fullName evidence="1">Uncharacterized protein</fullName>
    </submittedName>
</protein>
<dbReference type="EMBL" id="BMAV01005797">
    <property type="protein sequence ID" value="GFY47184.1"/>
    <property type="molecule type" value="Genomic_DNA"/>
</dbReference>
<sequence length="82" mass="9074">MTGSQDDAPVRACIDPSMELMRVSFDFDLKSTANKQTHHEDLLRQLALGIISCIPKDAVKVYTNGIRTADCTCSSIFTRTHS</sequence>
<name>A0A8X6X5H6_9ARAC</name>
<evidence type="ECO:0000313" key="2">
    <source>
        <dbReference type="Proteomes" id="UP000886998"/>
    </source>
</evidence>
<dbReference type="Proteomes" id="UP000886998">
    <property type="component" value="Unassembled WGS sequence"/>
</dbReference>
<organism evidence="1 2">
    <name type="scientific">Trichonephila inaurata madagascariensis</name>
    <dbReference type="NCBI Taxonomy" id="2747483"/>
    <lineage>
        <taxon>Eukaryota</taxon>
        <taxon>Metazoa</taxon>
        <taxon>Ecdysozoa</taxon>
        <taxon>Arthropoda</taxon>
        <taxon>Chelicerata</taxon>
        <taxon>Arachnida</taxon>
        <taxon>Araneae</taxon>
        <taxon>Araneomorphae</taxon>
        <taxon>Entelegynae</taxon>
        <taxon>Araneoidea</taxon>
        <taxon>Nephilidae</taxon>
        <taxon>Trichonephila</taxon>
        <taxon>Trichonephila inaurata</taxon>
    </lineage>
</organism>
<dbReference type="AlphaFoldDB" id="A0A8X6X5H6"/>
<proteinExistence type="predicted"/>
<evidence type="ECO:0000313" key="1">
    <source>
        <dbReference type="EMBL" id="GFY47184.1"/>
    </source>
</evidence>
<reference evidence="1" key="1">
    <citation type="submission" date="2020-08" db="EMBL/GenBank/DDBJ databases">
        <title>Multicomponent nature underlies the extraordinary mechanical properties of spider dragline silk.</title>
        <authorList>
            <person name="Kono N."/>
            <person name="Nakamura H."/>
            <person name="Mori M."/>
            <person name="Yoshida Y."/>
            <person name="Ohtoshi R."/>
            <person name="Malay A.D."/>
            <person name="Moran D.A.P."/>
            <person name="Tomita M."/>
            <person name="Numata K."/>
            <person name="Arakawa K."/>
        </authorList>
    </citation>
    <scope>NUCLEOTIDE SEQUENCE</scope>
</reference>
<comment type="caution">
    <text evidence="1">The sequence shown here is derived from an EMBL/GenBank/DDBJ whole genome shotgun (WGS) entry which is preliminary data.</text>
</comment>
<gene>
    <name evidence="1" type="ORF">TNIN_299691</name>
</gene>